<accession>A0A9P6KKU0</accession>
<comment type="caution">
    <text evidence="2">The sequence shown here is derived from an EMBL/GenBank/DDBJ whole genome shotgun (WGS) entry which is preliminary data.</text>
</comment>
<dbReference type="AlphaFoldDB" id="A0A9P6KKU0"/>
<keyword evidence="1" id="KW-0472">Membrane</keyword>
<evidence type="ECO:0000256" key="1">
    <source>
        <dbReference type="SAM" id="Phobius"/>
    </source>
</evidence>
<evidence type="ECO:0000313" key="2">
    <source>
        <dbReference type="EMBL" id="KAF9730838.1"/>
    </source>
</evidence>
<keyword evidence="1" id="KW-1133">Transmembrane helix</keyword>
<dbReference type="EMBL" id="WJXW01000013">
    <property type="protein sequence ID" value="KAF9730838.1"/>
    <property type="molecule type" value="Genomic_DNA"/>
</dbReference>
<keyword evidence="3" id="KW-1185">Reference proteome</keyword>
<organism evidence="2 3">
    <name type="scientific">Paraphaeosphaeria minitans</name>
    <dbReference type="NCBI Taxonomy" id="565426"/>
    <lineage>
        <taxon>Eukaryota</taxon>
        <taxon>Fungi</taxon>
        <taxon>Dikarya</taxon>
        <taxon>Ascomycota</taxon>
        <taxon>Pezizomycotina</taxon>
        <taxon>Dothideomycetes</taxon>
        <taxon>Pleosporomycetidae</taxon>
        <taxon>Pleosporales</taxon>
        <taxon>Massarineae</taxon>
        <taxon>Didymosphaeriaceae</taxon>
        <taxon>Paraphaeosphaeria</taxon>
    </lineage>
</organism>
<name>A0A9P6KKU0_9PLEO</name>
<sequence>MSTQIPAEEHPLPTIGPIPLAAFIAMCLFAPFFVSFASWLFYINTIKRCKDHKHNKIEAEAMEAGLDVSRDVEMQALGFVQAPAPAKPTMRKELGNEQLETNSFVAATPKQTPKEAKMAPFYPYFPISTAPRAPIATGEYTVPHPPRLSATNAMHNGTHHHDSGACTLCGHKHESGVPCPVCNCGHHHDGDVPCALCGHNHHNGLPCPQCGCGYHQDGTLTLPPNSSNTPLSLTVAAPPGCDGCEPPLLPDLHPAAPASTQTSNSTHEPCQNSTVTNAINRLQLRNGTVAGSLEFNETQTPSPDNGPVYHSKQTGQVLMVVIIIAGAALAVASLYGVGMACWKYTKGKADKQPVTNV</sequence>
<evidence type="ECO:0000313" key="3">
    <source>
        <dbReference type="Proteomes" id="UP000756921"/>
    </source>
</evidence>
<keyword evidence="1" id="KW-0812">Transmembrane</keyword>
<feature type="transmembrane region" description="Helical" evidence="1">
    <location>
        <begin position="317"/>
        <end position="337"/>
    </location>
</feature>
<proteinExistence type="predicted"/>
<reference evidence="2" key="1">
    <citation type="journal article" date="2020" name="Mol. Plant Microbe Interact.">
        <title>Genome Sequence of the Biocontrol Agent Coniothyrium minitans strain Conio (IMI 134523).</title>
        <authorList>
            <person name="Patel D."/>
            <person name="Shittu T.A."/>
            <person name="Baroncelli R."/>
            <person name="Muthumeenakshi S."/>
            <person name="Osborne T.H."/>
            <person name="Janganan T.K."/>
            <person name="Sreenivasaprasad S."/>
        </authorList>
    </citation>
    <scope>NUCLEOTIDE SEQUENCE</scope>
    <source>
        <strain evidence="2">Conio</strain>
    </source>
</reference>
<protein>
    <submittedName>
        <fullName evidence="2">Uncharacterized protein</fullName>
    </submittedName>
</protein>
<gene>
    <name evidence="2" type="ORF">PMIN01_10796</name>
</gene>
<dbReference type="OrthoDB" id="3794851at2759"/>
<dbReference type="Proteomes" id="UP000756921">
    <property type="component" value="Unassembled WGS sequence"/>
</dbReference>
<feature type="transmembrane region" description="Helical" evidence="1">
    <location>
        <begin position="20"/>
        <end position="43"/>
    </location>
</feature>